<dbReference type="EMBL" id="CP157484">
    <property type="protein sequence ID" value="XBO38399.1"/>
    <property type="molecule type" value="Genomic_DNA"/>
</dbReference>
<organism evidence="6">
    <name type="scientific">Alsobacter sp. KACC 23698</name>
    <dbReference type="NCBI Taxonomy" id="3149229"/>
    <lineage>
        <taxon>Bacteria</taxon>
        <taxon>Pseudomonadati</taxon>
        <taxon>Pseudomonadota</taxon>
        <taxon>Alphaproteobacteria</taxon>
        <taxon>Hyphomicrobiales</taxon>
        <taxon>Alsobacteraceae</taxon>
        <taxon>Alsobacter</taxon>
    </lineage>
</organism>
<evidence type="ECO:0000259" key="5">
    <source>
        <dbReference type="Pfam" id="PF06441"/>
    </source>
</evidence>
<evidence type="ECO:0000256" key="4">
    <source>
        <dbReference type="PIRSR" id="PIRSR001112-1"/>
    </source>
</evidence>
<dbReference type="PANTHER" id="PTHR21661">
    <property type="entry name" value="EPOXIDE HYDROLASE 1-RELATED"/>
    <property type="match status" value="1"/>
</dbReference>
<dbReference type="Pfam" id="PF06441">
    <property type="entry name" value="EHN"/>
    <property type="match status" value="1"/>
</dbReference>
<dbReference type="PRINTS" id="PR00412">
    <property type="entry name" value="EPOXHYDRLASE"/>
</dbReference>
<gene>
    <name evidence="6" type="ORF">ABEG18_22275</name>
</gene>
<reference evidence="6" key="1">
    <citation type="submission" date="2024-05" db="EMBL/GenBank/DDBJ databases">
        <authorList>
            <person name="Kim S."/>
            <person name="Heo J."/>
            <person name="Choi H."/>
            <person name="Choi Y."/>
            <person name="Kwon S.-W."/>
            <person name="Kim Y."/>
        </authorList>
    </citation>
    <scope>NUCLEOTIDE SEQUENCE</scope>
    <source>
        <strain evidence="6">KACC 23698</strain>
    </source>
</reference>
<comment type="similarity">
    <text evidence="1">Belongs to the peptidase S33 family.</text>
</comment>
<evidence type="ECO:0000256" key="2">
    <source>
        <dbReference type="ARBA" id="ARBA00022797"/>
    </source>
</evidence>
<name>A0AAU7JEA4_9HYPH</name>
<dbReference type="PIRSF" id="PIRSF001112">
    <property type="entry name" value="Epoxide_hydrolase"/>
    <property type="match status" value="1"/>
</dbReference>
<evidence type="ECO:0000313" key="6">
    <source>
        <dbReference type="EMBL" id="XBO38399.1"/>
    </source>
</evidence>
<dbReference type="InterPro" id="IPR016292">
    <property type="entry name" value="Epoxide_hydrolase"/>
</dbReference>
<feature type="active site" description="Proton donor" evidence="4">
    <location>
        <position position="301"/>
    </location>
</feature>
<feature type="domain" description="Epoxide hydrolase N-terminal" evidence="5">
    <location>
        <begin position="3"/>
        <end position="107"/>
    </location>
</feature>
<dbReference type="InterPro" id="IPR029058">
    <property type="entry name" value="AB_hydrolase_fold"/>
</dbReference>
<proteinExistence type="inferred from homology"/>
<dbReference type="Gene3D" id="3.40.50.1820">
    <property type="entry name" value="alpha/beta hydrolase"/>
    <property type="match status" value="1"/>
</dbReference>
<dbReference type="GO" id="GO:0004301">
    <property type="term" value="F:epoxide hydrolase activity"/>
    <property type="evidence" value="ECO:0007669"/>
    <property type="project" value="TreeGrafter"/>
</dbReference>
<keyword evidence="2" id="KW-0058">Aromatic hydrocarbons catabolism</keyword>
<dbReference type="InterPro" id="IPR010497">
    <property type="entry name" value="Epoxide_hydro_N"/>
</dbReference>
<evidence type="ECO:0000256" key="3">
    <source>
        <dbReference type="ARBA" id="ARBA00022801"/>
    </source>
</evidence>
<evidence type="ECO:0000256" key="1">
    <source>
        <dbReference type="ARBA" id="ARBA00010088"/>
    </source>
</evidence>
<dbReference type="AlphaFoldDB" id="A0AAU7JEA4"/>
<sequence>MPIRPFRISVPDDDIEDLHRRLDRTRWPSAFSGAGWEDGADALYLRELVRHWRHRYDWREREAALNRHEHRIADIDGVDIHFIHAKGQGPSPVPLLLLHGWPSSFVQMLSILPLLTEARDDGTPCFDVVAASLPGYPFTSFPDGPGMGFARMATLMTRLMVEELGYERFAARGTDQGGLVQRRIALATPERLIGLHRSGVTPFASPMPTDLSPAEVEYQRQAQEWAPRETLYARLQAQRPETLAPALSDSPVALASWFIEKFQRWGDTRAGVDAAFGRDRLLDNLSLHWFTGAGAASVRIYREAIRDLETPARVEVPTAIMVPLNDAVNPPAPREWAERSYNVARWTVMERGGHFPEWEAPDVVADDIRAFFAQFV</sequence>
<protein>
    <submittedName>
        <fullName evidence="6">Epoxide hydrolase family protein</fullName>
    </submittedName>
</protein>
<dbReference type="PANTHER" id="PTHR21661:SF35">
    <property type="entry name" value="EPOXIDE HYDROLASE"/>
    <property type="match status" value="1"/>
</dbReference>
<accession>A0AAU7JEA4</accession>
<dbReference type="RefSeq" id="WP_406855236.1">
    <property type="nucleotide sequence ID" value="NZ_CP157484.1"/>
</dbReference>
<dbReference type="InterPro" id="IPR000639">
    <property type="entry name" value="Epox_hydrolase-like"/>
</dbReference>
<feature type="active site" description="Proton acceptor" evidence="4">
    <location>
        <position position="354"/>
    </location>
</feature>
<dbReference type="SUPFAM" id="SSF53474">
    <property type="entry name" value="alpha/beta-Hydrolases"/>
    <property type="match status" value="1"/>
</dbReference>
<keyword evidence="3 6" id="KW-0378">Hydrolase</keyword>
<dbReference type="GO" id="GO:0097176">
    <property type="term" value="P:epoxide metabolic process"/>
    <property type="evidence" value="ECO:0007669"/>
    <property type="project" value="TreeGrafter"/>
</dbReference>
<feature type="active site" description="Nucleophile" evidence="4">
    <location>
        <position position="175"/>
    </location>
</feature>